<dbReference type="RefSeq" id="WP_246517689.1">
    <property type="nucleotide sequence ID" value="NZ_BAABIX010000051.1"/>
</dbReference>
<comment type="caution">
    <text evidence="1">The sequence shown here is derived from an EMBL/GenBank/DDBJ whole genome shotgun (WGS) entry which is preliminary data.</text>
</comment>
<keyword evidence="2" id="KW-1185">Reference proteome</keyword>
<evidence type="ECO:0000313" key="1">
    <source>
        <dbReference type="EMBL" id="MBB5130361.1"/>
    </source>
</evidence>
<reference evidence="1 2" key="1">
    <citation type="submission" date="2020-08" db="EMBL/GenBank/DDBJ databases">
        <title>Genomic Encyclopedia of Type Strains, Phase IV (KMG-IV): sequencing the most valuable type-strain genomes for metagenomic binning, comparative biology and taxonomic classification.</title>
        <authorList>
            <person name="Goeker M."/>
        </authorList>
    </citation>
    <scope>NUCLEOTIDE SEQUENCE [LARGE SCALE GENOMIC DNA]</scope>
    <source>
        <strain evidence="1 2">DSM 45615</strain>
    </source>
</reference>
<proteinExistence type="predicted"/>
<dbReference type="EMBL" id="JACHGN010000001">
    <property type="protein sequence ID" value="MBB5130361.1"/>
    <property type="molecule type" value="Genomic_DNA"/>
</dbReference>
<accession>A0A840NXG8</accession>
<name>A0A840NXG8_9ACTN</name>
<dbReference type="AlphaFoldDB" id="A0A840NXG8"/>
<protein>
    <submittedName>
        <fullName evidence="1">Uncharacterized protein</fullName>
    </submittedName>
</protein>
<dbReference type="Proteomes" id="UP000578449">
    <property type="component" value="Unassembled WGS sequence"/>
</dbReference>
<gene>
    <name evidence="1" type="ORF">HNP84_000049</name>
</gene>
<evidence type="ECO:0000313" key="2">
    <source>
        <dbReference type="Proteomes" id="UP000578449"/>
    </source>
</evidence>
<sequence length="46" mass="5109">MPSLTVTGGERRVWPGRRAEIMSRRSAGAAHDAADFRFDLAEAVHR</sequence>
<organism evidence="1 2">
    <name type="scientific">Thermocatellispora tengchongensis</name>
    <dbReference type="NCBI Taxonomy" id="1073253"/>
    <lineage>
        <taxon>Bacteria</taxon>
        <taxon>Bacillati</taxon>
        <taxon>Actinomycetota</taxon>
        <taxon>Actinomycetes</taxon>
        <taxon>Streptosporangiales</taxon>
        <taxon>Streptosporangiaceae</taxon>
        <taxon>Thermocatellispora</taxon>
    </lineage>
</organism>